<name>A0A1H7ARD2_9FIRM</name>
<dbReference type="GO" id="GO:0042158">
    <property type="term" value="P:lipoprotein biosynthetic process"/>
    <property type="evidence" value="ECO:0007669"/>
    <property type="project" value="InterPro"/>
</dbReference>
<keyword evidence="5 7" id="KW-1133">Transmembrane helix</keyword>
<dbReference type="Proteomes" id="UP000199662">
    <property type="component" value="Unassembled WGS sequence"/>
</dbReference>
<evidence type="ECO:0000313" key="8">
    <source>
        <dbReference type="EMBL" id="SEJ63565.1"/>
    </source>
</evidence>
<evidence type="ECO:0000256" key="6">
    <source>
        <dbReference type="ARBA" id="ARBA00023136"/>
    </source>
</evidence>
<proteinExistence type="inferred from homology"/>
<organism evidence="8 9">
    <name type="scientific">Propionispira arboris</name>
    <dbReference type="NCBI Taxonomy" id="84035"/>
    <lineage>
        <taxon>Bacteria</taxon>
        <taxon>Bacillati</taxon>
        <taxon>Bacillota</taxon>
        <taxon>Negativicutes</taxon>
        <taxon>Selenomonadales</taxon>
        <taxon>Selenomonadaceae</taxon>
        <taxon>Propionispira</taxon>
    </lineage>
</organism>
<feature type="transmembrane region" description="Helical" evidence="7">
    <location>
        <begin position="87"/>
        <end position="104"/>
    </location>
</feature>
<gene>
    <name evidence="8" type="ORF">SAMN05660742_11281</name>
</gene>
<dbReference type="Pfam" id="PF01790">
    <property type="entry name" value="LGT"/>
    <property type="match status" value="1"/>
</dbReference>
<dbReference type="PANTHER" id="PTHR30589">
    <property type="entry name" value="PROLIPOPROTEIN DIACYLGLYCERYL TRANSFERASE"/>
    <property type="match status" value="1"/>
</dbReference>
<feature type="transmembrane region" description="Helical" evidence="7">
    <location>
        <begin position="209"/>
        <end position="231"/>
    </location>
</feature>
<accession>A0A1H7ARD2</accession>
<evidence type="ECO:0000256" key="1">
    <source>
        <dbReference type="ARBA" id="ARBA00007150"/>
    </source>
</evidence>
<feature type="transmembrane region" description="Helical" evidence="7">
    <location>
        <begin position="13"/>
        <end position="36"/>
    </location>
</feature>
<dbReference type="RefSeq" id="WP_091832230.1">
    <property type="nucleotide sequence ID" value="NZ_FNZK01000012.1"/>
</dbReference>
<dbReference type="STRING" id="84035.SAMN05660742_11281"/>
<evidence type="ECO:0000256" key="2">
    <source>
        <dbReference type="ARBA" id="ARBA00022475"/>
    </source>
</evidence>
<feature type="transmembrane region" description="Helical" evidence="7">
    <location>
        <begin position="111"/>
        <end position="128"/>
    </location>
</feature>
<dbReference type="InterPro" id="IPR001640">
    <property type="entry name" value="Lgt"/>
</dbReference>
<feature type="transmembrane region" description="Helical" evidence="7">
    <location>
        <begin position="177"/>
        <end position="197"/>
    </location>
</feature>
<dbReference type="GO" id="GO:0005886">
    <property type="term" value="C:plasma membrane"/>
    <property type="evidence" value="ECO:0007669"/>
    <property type="project" value="InterPro"/>
</dbReference>
<dbReference type="GO" id="GO:0008961">
    <property type="term" value="F:phosphatidylglycerol-prolipoprotein diacylglyceryl transferase activity"/>
    <property type="evidence" value="ECO:0007669"/>
    <property type="project" value="InterPro"/>
</dbReference>
<comment type="similarity">
    <text evidence="1">Belongs to the Lgt family.</text>
</comment>
<keyword evidence="8" id="KW-0449">Lipoprotein</keyword>
<evidence type="ECO:0000313" key="9">
    <source>
        <dbReference type="Proteomes" id="UP000199662"/>
    </source>
</evidence>
<evidence type="ECO:0000256" key="7">
    <source>
        <dbReference type="SAM" id="Phobius"/>
    </source>
</evidence>
<dbReference type="AlphaFoldDB" id="A0A1H7ARD2"/>
<dbReference type="EMBL" id="FNZK01000012">
    <property type="protein sequence ID" value="SEJ63565.1"/>
    <property type="molecule type" value="Genomic_DNA"/>
</dbReference>
<evidence type="ECO:0000256" key="4">
    <source>
        <dbReference type="ARBA" id="ARBA00022692"/>
    </source>
</evidence>
<feature type="transmembrane region" description="Helical" evidence="7">
    <location>
        <begin position="48"/>
        <end position="67"/>
    </location>
</feature>
<dbReference type="PANTHER" id="PTHR30589:SF0">
    <property type="entry name" value="PHOSPHATIDYLGLYCEROL--PROLIPOPROTEIN DIACYLGLYCERYL TRANSFERASE"/>
    <property type="match status" value="1"/>
</dbReference>
<evidence type="ECO:0000256" key="5">
    <source>
        <dbReference type="ARBA" id="ARBA00022989"/>
    </source>
</evidence>
<keyword evidence="6 7" id="KW-0472">Membrane</keyword>
<keyword evidence="2" id="KW-1003">Cell membrane</keyword>
<reference evidence="8 9" key="1">
    <citation type="submission" date="2016-10" db="EMBL/GenBank/DDBJ databases">
        <authorList>
            <person name="de Groot N.N."/>
        </authorList>
    </citation>
    <scope>NUCLEOTIDE SEQUENCE [LARGE SCALE GENOMIC DNA]</scope>
    <source>
        <strain evidence="8 9">DSM 2179</strain>
    </source>
</reference>
<keyword evidence="3 8" id="KW-0808">Transferase</keyword>
<keyword evidence="4 7" id="KW-0812">Transmembrane</keyword>
<protein>
    <submittedName>
        <fullName evidence="8">Phosphatidylglycerol:prolipoprotein diacylglycerol transferase</fullName>
    </submittedName>
</protein>
<feature type="transmembrane region" description="Helical" evidence="7">
    <location>
        <begin position="237"/>
        <end position="257"/>
    </location>
</feature>
<keyword evidence="9" id="KW-1185">Reference proteome</keyword>
<evidence type="ECO:0000256" key="3">
    <source>
        <dbReference type="ARBA" id="ARBA00022679"/>
    </source>
</evidence>
<sequence>MGIVAFSIGDVNVYWYGIIITIAILIGMIITWINVYLRGQEFSRVVDILLFGIPVGFLFGRLGQVILHWDNYQNNWSEILQCAHGGISIYGAFLGFILVVFLYTSAKRLSFWFWLDILVPAIVFALMLDQLGHFVLQVTVGTPLPLNIPNDHSLVQYIEYDFRPSGFEGYEYFRPVALYQAIAQFVVFVASIILSFLQIRRNNIKQGTIFLISIFFVALIRFFCGFLYLGAPANDTLHFGQITCLLGSMLCLCIWCLRKYQRQNFFFGTLFKFLK</sequence>